<protein>
    <recommendedName>
        <fullName evidence="2">Calcineurin-like phosphoesterase domain-containing protein</fullName>
    </recommendedName>
</protein>
<gene>
    <name evidence="3" type="ORF">OEZ85_002494</name>
</gene>
<dbReference type="InterPro" id="IPR052963">
    <property type="entry name" value="Pantetheine_PDE"/>
</dbReference>
<evidence type="ECO:0000313" key="3">
    <source>
        <dbReference type="EMBL" id="WIA13924.1"/>
    </source>
</evidence>
<dbReference type="PANTHER" id="PTHR36492:SF2">
    <property type="entry name" value="[ACYL-CARRIER-PROTEIN] PHOSPHODIESTERASE PPTH"/>
    <property type="match status" value="1"/>
</dbReference>
<dbReference type="EMBL" id="CP126212">
    <property type="protein sequence ID" value="WIA13924.1"/>
    <property type="molecule type" value="Genomic_DNA"/>
</dbReference>
<dbReference type="Pfam" id="PF00149">
    <property type="entry name" value="Metallophos"/>
    <property type="match status" value="1"/>
</dbReference>
<dbReference type="Gene3D" id="3.60.21.10">
    <property type="match status" value="1"/>
</dbReference>
<dbReference type="InterPro" id="IPR004843">
    <property type="entry name" value="Calcineurin-like_PHP"/>
</dbReference>
<dbReference type="SUPFAM" id="SSF56300">
    <property type="entry name" value="Metallo-dependent phosphatases"/>
    <property type="match status" value="1"/>
</dbReference>
<reference evidence="3 4" key="1">
    <citation type="submission" date="2023-05" db="EMBL/GenBank/DDBJ databases">
        <title>A 100% complete, gapless, phased diploid assembly of the Scenedesmus obliquus UTEX 3031 genome.</title>
        <authorList>
            <person name="Biondi T.C."/>
            <person name="Hanschen E.R."/>
            <person name="Kwon T."/>
            <person name="Eng W."/>
            <person name="Kruse C.P.S."/>
            <person name="Koehler S.I."/>
            <person name="Kunde Y."/>
            <person name="Gleasner C.D."/>
            <person name="You Mak K.T."/>
            <person name="Polle J."/>
            <person name="Hovde B.T."/>
            <person name="Starkenburg S.R."/>
        </authorList>
    </citation>
    <scope>NUCLEOTIDE SEQUENCE [LARGE SCALE GENOMIC DNA]</scope>
    <source>
        <strain evidence="3 4">DOE0152z</strain>
    </source>
</reference>
<sequence length="259" mass="27080">MQERFQPTPSSSSTSSSSSNSSSSSSSSSSGSSRVFCVSDLHVDKAGGANMSWLQRISSSAFRNDVLIVAGDVADTAAAVAAALKLLSPRFARVVWLPGNHEAWLRPGSSDCAHYSDSFSKLLALRQMADECGVDVGPVEVTPGLIVLPLLSWYTATFDTSDPRPGSELGKAMGCCELQLQLEQVSSAVHVYGHSHINADMVLPTAAALKSMSSTGSSSSRRYVQYALDAVGAESAGLYCLWDGRGLAAPGTVLPITGL</sequence>
<evidence type="ECO:0000259" key="2">
    <source>
        <dbReference type="Pfam" id="PF00149"/>
    </source>
</evidence>
<dbReference type="InterPro" id="IPR029052">
    <property type="entry name" value="Metallo-depent_PP-like"/>
</dbReference>
<evidence type="ECO:0000313" key="4">
    <source>
        <dbReference type="Proteomes" id="UP001244341"/>
    </source>
</evidence>
<feature type="region of interest" description="Disordered" evidence="1">
    <location>
        <begin position="1"/>
        <end position="33"/>
    </location>
</feature>
<dbReference type="Proteomes" id="UP001244341">
    <property type="component" value="Chromosome 5b"/>
</dbReference>
<evidence type="ECO:0000256" key="1">
    <source>
        <dbReference type="SAM" id="MobiDB-lite"/>
    </source>
</evidence>
<dbReference type="PANTHER" id="PTHR36492">
    <property type="match status" value="1"/>
</dbReference>
<proteinExistence type="predicted"/>
<name>A0ABY8TYG7_TETOB</name>
<feature type="compositionally biased region" description="Low complexity" evidence="1">
    <location>
        <begin position="10"/>
        <end position="33"/>
    </location>
</feature>
<accession>A0ABY8TYG7</accession>
<feature type="domain" description="Calcineurin-like phosphoesterase" evidence="2">
    <location>
        <begin position="34"/>
        <end position="122"/>
    </location>
</feature>
<keyword evidence="4" id="KW-1185">Reference proteome</keyword>
<organism evidence="3 4">
    <name type="scientific">Tetradesmus obliquus</name>
    <name type="common">Green alga</name>
    <name type="synonym">Acutodesmus obliquus</name>
    <dbReference type="NCBI Taxonomy" id="3088"/>
    <lineage>
        <taxon>Eukaryota</taxon>
        <taxon>Viridiplantae</taxon>
        <taxon>Chlorophyta</taxon>
        <taxon>core chlorophytes</taxon>
        <taxon>Chlorophyceae</taxon>
        <taxon>CS clade</taxon>
        <taxon>Sphaeropleales</taxon>
        <taxon>Scenedesmaceae</taxon>
        <taxon>Tetradesmus</taxon>
    </lineage>
</organism>